<dbReference type="PANTHER" id="PTHR43738:SF2">
    <property type="entry name" value="ABC TRANSPORTER PERMEASE"/>
    <property type="match status" value="1"/>
</dbReference>
<keyword evidence="1" id="KW-0472">Membrane</keyword>
<dbReference type="STRING" id="1203554.HMPREF1476_00038"/>
<dbReference type="PANTHER" id="PTHR43738">
    <property type="entry name" value="ABC TRANSPORTER, MEMBRANE PROTEIN"/>
    <property type="match status" value="1"/>
</dbReference>
<evidence type="ECO:0000313" key="3">
    <source>
        <dbReference type="EMBL" id="EPE02104.1"/>
    </source>
</evidence>
<feature type="transmembrane region" description="Helical" evidence="1">
    <location>
        <begin position="402"/>
        <end position="423"/>
    </location>
</feature>
<keyword evidence="1" id="KW-1133">Transmembrane helix</keyword>
<proteinExistence type="predicted"/>
<name>S3BLI9_9BURK</name>
<reference evidence="3 4" key="1">
    <citation type="submission" date="2013-04" db="EMBL/GenBank/DDBJ databases">
        <title>The Genome Sequence of Sutterella wadsworthensis HGA0223.</title>
        <authorList>
            <consortium name="The Broad Institute Genomics Platform"/>
            <person name="Earl A."/>
            <person name="Ward D."/>
            <person name="Feldgarden M."/>
            <person name="Gevers D."/>
            <person name="Schmidt T.M."/>
            <person name="Dover J."/>
            <person name="Dai D."/>
            <person name="Walker B."/>
            <person name="Young S."/>
            <person name="Zeng Q."/>
            <person name="Gargeya S."/>
            <person name="Fitzgerald M."/>
            <person name="Haas B."/>
            <person name="Abouelleil A."/>
            <person name="Allen A.W."/>
            <person name="Alvarado L."/>
            <person name="Arachchi H.M."/>
            <person name="Berlin A.M."/>
            <person name="Chapman S.B."/>
            <person name="Gainer-Dewar J."/>
            <person name="Goldberg J."/>
            <person name="Griggs A."/>
            <person name="Gujja S."/>
            <person name="Hansen M."/>
            <person name="Howarth C."/>
            <person name="Imamovic A."/>
            <person name="Ireland A."/>
            <person name="Larimer J."/>
            <person name="McCowan C."/>
            <person name="Murphy C."/>
            <person name="Pearson M."/>
            <person name="Poon T.W."/>
            <person name="Priest M."/>
            <person name="Roberts A."/>
            <person name="Saif S."/>
            <person name="Shea T."/>
            <person name="Sisk P."/>
            <person name="Sykes S."/>
            <person name="Wortman J."/>
            <person name="Nusbaum C."/>
            <person name="Birren B."/>
        </authorList>
    </citation>
    <scope>NUCLEOTIDE SEQUENCE [LARGE SCALE GENOMIC DNA]</scope>
    <source>
        <strain evidence="3 4">HGA0223</strain>
    </source>
</reference>
<dbReference type="InterPro" id="IPR025857">
    <property type="entry name" value="MacB_PCD"/>
</dbReference>
<dbReference type="Proteomes" id="UP000014400">
    <property type="component" value="Unassembled WGS sequence"/>
</dbReference>
<comment type="caution">
    <text evidence="3">The sequence shown here is derived from an EMBL/GenBank/DDBJ whole genome shotgun (WGS) entry which is preliminary data.</text>
</comment>
<dbReference type="InterPro" id="IPR051125">
    <property type="entry name" value="ABC-4/HrtB_transporter"/>
</dbReference>
<feature type="transmembrane region" description="Helical" evidence="1">
    <location>
        <begin position="15"/>
        <end position="38"/>
    </location>
</feature>
<dbReference type="EMBL" id="ATCF01000002">
    <property type="protein sequence ID" value="EPE02104.1"/>
    <property type="molecule type" value="Genomic_DNA"/>
</dbReference>
<dbReference type="RefSeq" id="WP_016473529.1">
    <property type="nucleotide sequence ID" value="NZ_KE150480.1"/>
</dbReference>
<keyword evidence="4" id="KW-1185">Reference proteome</keyword>
<accession>S3BLI9</accession>
<feature type="domain" description="MacB-like periplasmic core" evidence="2">
    <location>
        <begin position="16"/>
        <end position="203"/>
    </location>
</feature>
<evidence type="ECO:0000259" key="2">
    <source>
        <dbReference type="Pfam" id="PF12704"/>
    </source>
</evidence>
<organism evidence="3 4">
    <name type="scientific">Sutterella wadsworthensis HGA0223</name>
    <dbReference type="NCBI Taxonomy" id="1203554"/>
    <lineage>
        <taxon>Bacteria</taxon>
        <taxon>Pseudomonadati</taxon>
        <taxon>Pseudomonadota</taxon>
        <taxon>Betaproteobacteria</taxon>
        <taxon>Burkholderiales</taxon>
        <taxon>Sutterellaceae</taxon>
        <taxon>Sutterella</taxon>
    </lineage>
</organism>
<dbReference type="PATRIC" id="fig|1203554.3.peg.26"/>
<dbReference type="eggNOG" id="COG0577">
    <property type="taxonomic scope" value="Bacteria"/>
</dbReference>
<sequence>MNIALLLKSELRRSAGILAGMALIIALALSIAVAAGICERMVKASAAQSADDFDLLIGARGSSSALLLGTVFLRDEMLPIVPASAWANIREAQTAKSSIRWAAPVAFGDRTPSGRTIVGTTRSFLDRGKSREPAAGRFFTKPTEAVAGASSGYVIGDKFSPMHGRVHGAGHAHEGIAYEVVGILPPTGTPWDRAVMVPIESVWAAHADAHGDHDHDHEAEEAHDREQPSAHLFESWMLSNKTHLEELPGFSAVIVKPASVSSAYRLRQRFNEIDAAGHDGKIVPLMGVFSAEVLVNLYAAFGGASQALAFVCLLTSIVALAAVLLASVLLGRLRLPTILLLRTLGAPRRYAAALTWSIVMTAATAGILGSLILGWGAAELCAGALELETGARITPSFSMREIWLALTALAAGAVCALLPAWLAGRMKLS</sequence>
<feature type="transmembrane region" description="Helical" evidence="1">
    <location>
        <begin position="307"/>
        <end position="330"/>
    </location>
</feature>
<feature type="transmembrane region" description="Helical" evidence="1">
    <location>
        <begin position="282"/>
        <end position="301"/>
    </location>
</feature>
<evidence type="ECO:0000313" key="4">
    <source>
        <dbReference type="Proteomes" id="UP000014400"/>
    </source>
</evidence>
<dbReference type="AlphaFoldDB" id="S3BLI9"/>
<dbReference type="Pfam" id="PF12704">
    <property type="entry name" value="MacB_PCD"/>
    <property type="match status" value="1"/>
</dbReference>
<feature type="transmembrane region" description="Helical" evidence="1">
    <location>
        <begin position="351"/>
        <end position="378"/>
    </location>
</feature>
<dbReference type="HOGENOM" id="CLU_035316_0_0_4"/>
<keyword evidence="1" id="KW-0812">Transmembrane</keyword>
<evidence type="ECO:0000256" key="1">
    <source>
        <dbReference type="SAM" id="Phobius"/>
    </source>
</evidence>
<protein>
    <recommendedName>
        <fullName evidence="2">MacB-like periplasmic core domain-containing protein</fullName>
    </recommendedName>
</protein>
<gene>
    <name evidence="3" type="ORF">HMPREF1476_00038</name>
</gene>